<organism evidence="1 2">
    <name type="scientific">Zarea fungicola</name>
    <dbReference type="NCBI Taxonomy" id="93591"/>
    <lineage>
        <taxon>Eukaryota</taxon>
        <taxon>Fungi</taxon>
        <taxon>Dikarya</taxon>
        <taxon>Ascomycota</taxon>
        <taxon>Pezizomycotina</taxon>
        <taxon>Sordariomycetes</taxon>
        <taxon>Hypocreomycetidae</taxon>
        <taxon>Hypocreales</taxon>
        <taxon>Cordycipitaceae</taxon>
        <taxon>Zarea</taxon>
    </lineage>
</organism>
<keyword evidence="2" id="KW-1185">Reference proteome</keyword>
<gene>
    <name evidence="1" type="ORF">NQ176_g714</name>
</gene>
<comment type="caution">
    <text evidence="1">The sequence shown here is derived from an EMBL/GenBank/DDBJ whole genome shotgun (WGS) entry which is preliminary data.</text>
</comment>
<sequence length="263" mass="28979">MASAESPVLLIVHGGGHSDPAYAQPFLTSLKKLNISAEIGSQPSDGGFPPVGRSMYGDAVYWRNKITSLLDAGKDVVMIMHSIGGIVGTEAAQGLSKAERQKAGLPGGVVHLIYLASYLADEGESTFTFYAPGRGMPTRASFVEAENGTSVADLKPFSDHFYNDLPEVERQHWAEYLKRVPAEWYTQPVTHATWRDIQSTWIFTEKDDIIPVEIQRAMVWDGEQKHGVKFQAFNMDTGHSPFLSRPDELASIVKQAAYVDQSF</sequence>
<proteinExistence type="predicted"/>
<protein>
    <submittedName>
        <fullName evidence="1">Uncharacterized protein</fullName>
    </submittedName>
</protein>
<dbReference type="Proteomes" id="UP001143910">
    <property type="component" value="Unassembled WGS sequence"/>
</dbReference>
<evidence type="ECO:0000313" key="2">
    <source>
        <dbReference type="Proteomes" id="UP001143910"/>
    </source>
</evidence>
<reference evidence="1" key="1">
    <citation type="submission" date="2022-08" db="EMBL/GenBank/DDBJ databases">
        <title>Genome Sequence of Lecanicillium fungicola.</title>
        <authorList>
            <person name="Buettner E."/>
        </authorList>
    </citation>
    <scope>NUCLEOTIDE SEQUENCE</scope>
    <source>
        <strain evidence="1">Babe33</strain>
    </source>
</reference>
<dbReference type="EMBL" id="JANJQO010000030">
    <property type="protein sequence ID" value="KAJ2983423.1"/>
    <property type="molecule type" value="Genomic_DNA"/>
</dbReference>
<evidence type="ECO:0000313" key="1">
    <source>
        <dbReference type="EMBL" id="KAJ2983423.1"/>
    </source>
</evidence>
<accession>A0ACC1NXA5</accession>
<name>A0ACC1NXA5_9HYPO</name>